<comment type="function">
    <text evidence="2 7">Synthesizes alpha-1,4-glucan chains using ADP-glucose.</text>
</comment>
<name>A0A5R8QE18_9FIRM</name>
<dbReference type="SUPFAM" id="SSF53756">
    <property type="entry name" value="UDP-Glycosyltransferase/glycogen phosphorylase"/>
    <property type="match status" value="1"/>
</dbReference>
<evidence type="ECO:0000313" key="11">
    <source>
        <dbReference type="Proteomes" id="UP000306912"/>
    </source>
</evidence>
<comment type="caution">
    <text evidence="10">The sequence shown here is derived from an EMBL/GenBank/DDBJ whole genome shotgun (WGS) entry which is preliminary data.</text>
</comment>
<dbReference type="Pfam" id="PF00534">
    <property type="entry name" value="Glycos_transf_1"/>
    <property type="match status" value="1"/>
</dbReference>
<evidence type="ECO:0000256" key="5">
    <source>
        <dbReference type="ARBA" id="ARBA00022679"/>
    </source>
</evidence>
<dbReference type="Proteomes" id="UP000306912">
    <property type="component" value="Unassembled WGS sequence"/>
</dbReference>
<dbReference type="RefSeq" id="WP_138190795.1">
    <property type="nucleotide sequence ID" value="NZ_VBWP01000004.1"/>
</dbReference>
<evidence type="ECO:0000313" key="10">
    <source>
        <dbReference type="EMBL" id="TLG74243.1"/>
    </source>
</evidence>
<dbReference type="Gene3D" id="3.40.50.2000">
    <property type="entry name" value="Glycogen Phosphorylase B"/>
    <property type="match status" value="2"/>
</dbReference>
<dbReference type="InterPro" id="IPR011835">
    <property type="entry name" value="GS/SS"/>
</dbReference>
<dbReference type="AlphaFoldDB" id="A0A5R8QE18"/>
<evidence type="ECO:0000259" key="8">
    <source>
        <dbReference type="Pfam" id="PF00534"/>
    </source>
</evidence>
<dbReference type="HAMAP" id="MF_00484">
    <property type="entry name" value="Glycogen_synth"/>
    <property type="match status" value="1"/>
</dbReference>
<dbReference type="InterPro" id="IPR001296">
    <property type="entry name" value="Glyco_trans_1"/>
</dbReference>
<dbReference type="Pfam" id="PF08323">
    <property type="entry name" value="Glyco_transf_5"/>
    <property type="match status" value="1"/>
</dbReference>
<comment type="catalytic activity">
    <reaction evidence="1 7">
        <text>[(1-&gt;4)-alpha-D-glucosyl](n) + ADP-alpha-D-glucose = [(1-&gt;4)-alpha-D-glucosyl](n+1) + ADP + H(+)</text>
        <dbReference type="Rhea" id="RHEA:18189"/>
        <dbReference type="Rhea" id="RHEA-COMP:9584"/>
        <dbReference type="Rhea" id="RHEA-COMP:9587"/>
        <dbReference type="ChEBI" id="CHEBI:15378"/>
        <dbReference type="ChEBI" id="CHEBI:15444"/>
        <dbReference type="ChEBI" id="CHEBI:57498"/>
        <dbReference type="ChEBI" id="CHEBI:456216"/>
        <dbReference type="EC" id="2.4.1.21"/>
    </reaction>
</comment>
<dbReference type="EC" id="2.4.1.21" evidence="7"/>
<evidence type="ECO:0000256" key="6">
    <source>
        <dbReference type="ARBA" id="ARBA00023056"/>
    </source>
</evidence>
<organism evidence="10 11">
    <name type="scientific">Culicoidibacter larvae</name>
    <dbReference type="NCBI Taxonomy" id="2579976"/>
    <lineage>
        <taxon>Bacteria</taxon>
        <taxon>Bacillati</taxon>
        <taxon>Bacillota</taxon>
        <taxon>Culicoidibacteria</taxon>
        <taxon>Culicoidibacterales</taxon>
        <taxon>Culicoidibacteraceae</taxon>
        <taxon>Culicoidibacter</taxon>
    </lineage>
</organism>
<dbReference type="EMBL" id="VBWP01000004">
    <property type="protein sequence ID" value="TLG74243.1"/>
    <property type="molecule type" value="Genomic_DNA"/>
</dbReference>
<dbReference type="NCBIfam" id="TIGR02095">
    <property type="entry name" value="glgA"/>
    <property type="match status" value="1"/>
</dbReference>
<dbReference type="InParanoid" id="A0A5R8QE18"/>
<feature type="binding site" evidence="7">
    <location>
        <position position="15"/>
    </location>
    <ligand>
        <name>ADP-alpha-D-glucose</name>
        <dbReference type="ChEBI" id="CHEBI:57498"/>
    </ligand>
</feature>
<evidence type="ECO:0000256" key="1">
    <source>
        <dbReference type="ARBA" id="ARBA00001478"/>
    </source>
</evidence>
<dbReference type="NCBIfam" id="NF001898">
    <property type="entry name" value="PRK00654.1-1"/>
    <property type="match status" value="1"/>
</dbReference>
<accession>A0A5R8QE18</accession>
<dbReference type="GO" id="GO:0004373">
    <property type="term" value="F:alpha-1,4-glucan glucosyltransferase (UDP-glucose donor) activity"/>
    <property type="evidence" value="ECO:0007669"/>
    <property type="project" value="InterPro"/>
</dbReference>
<dbReference type="CDD" id="cd03791">
    <property type="entry name" value="GT5_Glycogen_synthase_DULL1-like"/>
    <property type="match status" value="1"/>
</dbReference>
<proteinExistence type="inferred from homology"/>
<dbReference type="InterPro" id="IPR013534">
    <property type="entry name" value="Starch_synth_cat_dom"/>
</dbReference>
<comment type="similarity">
    <text evidence="3 7">Belongs to the glycosyltransferase 1 family. Bacterial/plant glycogen synthase subfamily.</text>
</comment>
<dbReference type="PANTHER" id="PTHR45825">
    <property type="entry name" value="GRANULE-BOUND STARCH SYNTHASE 1, CHLOROPLASTIC/AMYLOPLASTIC"/>
    <property type="match status" value="1"/>
</dbReference>
<feature type="domain" description="Starch synthase catalytic" evidence="9">
    <location>
        <begin position="2"/>
        <end position="238"/>
    </location>
</feature>
<evidence type="ECO:0000256" key="2">
    <source>
        <dbReference type="ARBA" id="ARBA00002764"/>
    </source>
</evidence>
<protein>
    <recommendedName>
        <fullName evidence="7">Glycogen synthase</fullName>
        <ecNumber evidence="7">2.4.1.21</ecNumber>
    </recommendedName>
    <alternativeName>
        <fullName evidence="7">Starch [bacterial glycogen] synthase</fullName>
    </alternativeName>
</protein>
<keyword evidence="5 7" id="KW-0808">Transferase</keyword>
<dbReference type="GO" id="GO:0005978">
    <property type="term" value="P:glycogen biosynthetic process"/>
    <property type="evidence" value="ECO:0007669"/>
    <property type="project" value="UniProtKB-UniRule"/>
</dbReference>
<keyword evidence="4 7" id="KW-0328">Glycosyltransferase</keyword>
<evidence type="ECO:0000256" key="7">
    <source>
        <dbReference type="HAMAP-Rule" id="MF_00484"/>
    </source>
</evidence>
<sequence>MQVVFASSECFPFIKTGGLGDVVYALPRSLSKAGVDVRVVLPKSSLIPEQYLEQMNLVAETVVRVGWREQYCGIFQLELDGVIYYFVDNEYYFKRNEGYYGYFDDGERFAFFSWAVAAVIEKLALEPAVIHLNDWHTAMVAPIIRHAYGWNRVMNNCKIVFTIHNLRFQGVFGESVLEDFFEFYPWDAVHAHCIWNEDANFMKAAIIYADSITTVSPNYAREIQTRAYGEGLDGILREYSGKLSGILNGIDTELYNPFKDTALVAPFNAHRVNTQKPINKVALQEQFGLPVNPDIPLIGIVSRLDHQKGFDLVGESLHGILDLGVQLVLLGTGDPHIEHVFKHYAHAHKDQVACFIGFDDMLARQIYAGSDMFLMPSRFEPCGIGQMLAMRYGSIPIVRETGGLADTVPAYNPTDESGKGFTFLLFEGYELVDAIARSTDIYYNNKVAWKKIIGRAMRDDYSWATSAKNYIELYTEK</sequence>
<dbReference type="PANTHER" id="PTHR45825:SF11">
    <property type="entry name" value="ALPHA AMYLASE DOMAIN-CONTAINING PROTEIN"/>
    <property type="match status" value="1"/>
</dbReference>
<evidence type="ECO:0000256" key="4">
    <source>
        <dbReference type="ARBA" id="ARBA00022676"/>
    </source>
</evidence>
<feature type="domain" description="Glycosyl transferase family 1" evidence="8">
    <location>
        <begin position="289"/>
        <end position="411"/>
    </location>
</feature>
<evidence type="ECO:0000259" key="9">
    <source>
        <dbReference type="Pfam" id="PF08323"/>
    </source>
</evidence>
<dbReference type="FunCoup" id="A0A5R8QE18">
    <property type="interactions" value="88"/>
</dbReference>
<gene>
    <name evidence="7 10" type="primary">glgA</name>
    <name evidence="10" type="ORF">FEZ08_05930</name>
</gene>
<dbReference type="OrthoDB" id="9808590at2"/>
<dbReference type="UniPathway" id="UPA00164"/>
<keyword evidence="11" id="KW-1185">Reference proteome</keyword>
<comment type="pathway">
    <text evidence="7">Glycan biosynthesis; glycogen biosynthesis.</text>
</comment>
<keyword evidence="6 7" id="KW-0320">Glycogen biosynthesis</keyword>
<reference evidence="10 11" key="1">
    <citation type="submission" date="2019-05" db="EMBL/GenBank/DDBJ databases">
        <title>Culicoidintestinum kansasii gen. nov., sp. nov. from the gastrointestinal tract of the biting midge, Culicoides sonorensis.</title>
        <authorList>
            <person name="Neupane S."/>
            <person name="Ghosh A."/>
            <person name="Gunther S."/>
            <person name="Martin K."/>
            <person name="Zurek L."/>
        </authorList>
    </citation>
    <scope>NUCLEOTIDE SEQUENCE [LARGE SCALE GENOMIC DNA]</scope>
    <source>
        <strain evidence="10 11">CS-1</strain>
    </source>
</reference>
<dbReference type="GO" id="GO:0009011">
    <property type="term" value="F:alpha-1,4-glucan glucosyltransferase (ADP-glucose donor) activity"/>
    <property type="evidence" value="ECO:0007669"/>
    <property type="project" value="UniProtKB-UniRule"/>
</dbReference>
<evidence type="ECO:0000256" key="3">
    <source>
        <dbReference type="ARBA" id="ARBA00010281"/>
    </source>
</evidence>